<evidence type="ECO:0000256" key="11">
    <source>
        <dbReference type="ARBA" id="ARBA00066554"/>
    </source>
</evidence>
<comment type="catalytic activity">
    <reaction evidence="10">
        <text>Releases a C-terminal residue, which may be hydrophobic or positively charged.</text>
        <dbReference type="EC" id="3.4.17.18"/>
    </reaction>
</comment>
<evidence type="ECO:0000256" key="8">
    <source>
        <dbReference type="ARBA" id="ARBA00022833"/>
    </source>
</evidence>
<keyword evidence="8" id="KW-0862">Zinc</keyword>
<keyword evidence="3" id="KW-0121">Carboxypeptidase</keyword>
<dbReference type="SMART" id="SM00631">
    <property type="entry name" value="Zn_pept"/>
    <property type="match status" value="1"/>
</dbReference>
<evidence type="ECO:0000256" key="3">
    <source>
        <dbReference type="ARBA" id="ARBA00022645"/>
    </source>
</evidence>
<dbReference type="Gene3D" id="3.40.630.10">
    <property type="entry name" value="Zn peptidases"/>
    <property type="match status" value="1"/>
</dbReference>
<protein>
    <recommendedName>
        <fullName evidence="11">carboxypeptidase T</fullName>
        <ecNumber evidence="11">3.4.17.18</ecNumber>
    </recommendedName>
</protein>
<dbReference type="InterPro" id="IPR045474">
    <property type="entry name" value="GEVED"/>
</dbReference>
<evidence type="ECO:0000259" key="15">
    <source>
        <dbReference type="PROSITE" id="PS52035"/>
    </source>
</evidence>
<dbReference type="PROSITE" id="PS52035">
    <property type="entry name" value="PEPTIDASE_M14"/>
    <property type="match status" value="1"/>
</dbReference>
<comment type="cofactor">
    <cofactor evidence="1">
        <name>Zn(2+)</name>
        <dbReference type="ChEBI" id="CHEBI:29105"/>
    </cofactor>
</comment>
<feature type="coiled-coil region" evidence="13">
    <location>
        <begin position="73"/>
        <end position="107"/>
    </location>
</feature>
<dbReference type="SMART" id="SM00060">
    <property type="entry name" value="FN3"/>
    <property type="match status" value="1"/>
</dbReference>
<keyword evidence="6" id="KW-0732">Signal</keyword>
<evidence type="ECO:0000256" key="5">
    <source>
        <dbReference type="ARBA" id="ARBA00022723"/>
    </source>
</evidence>
<dbReference type="RefSeq" id="WP_066319777.1">
    <property type="nucleotide sequence ID" value="NZ_LQRT01000060.1"/>
</dbReference>
<evidence type="ECO:0000259" key="14">
    <source>
        <dbReference type="PROSITE" id="PS50853"/>
    </source>
</evidence>
<evidence type="ECO:0000256" key="10">
    <source>
        <dbReference type="ARBA" id="ARBA00050859"/>
    </source>
</evidence>
<comment type="caution">
    <text evidence="12">Lacks conserved residue(s) required for the propagation of feature annotation.</text>
</comment>
<keyword evidence="5" id="KW-0479">Metal-binding</keyword>
<dbReference type="OrthoDB" id="9808753at2"/>
<keyword evidence="13" id="KW-0175">Coiled coil</keyword>
<evidence type="ECO:0000256" key="4">
    <source>
        <dbReference type="ARBA" id="ARBA00022670"/>
    </source>
</evidence>
<keyword evidence="7" id="KW-0378">Hydrolase</keyword>
<comment type="similarity">
    <text evidence="2 12">Belongs to the peptidase M14 family.</text>
</comment>
<evidence type="ECO:0000256" key="6">
    <source>
        <dbReference type="ARBA" id="ARBA00022729"/>
    </source>
</evidence>
<dbReference type="SUPFAM" id="SSF49265">
    <property type="entry name" value="Fibronectin type III"/>
    <property type="match status" value="1"/>
</dbReference>
<dbReference type="InterPro" id="IPR000834">
    <property type="entry name" value="Peptidase_M14"/>
</dbReference>
<keyword evidence="4" id="KW-0645">Protease</keyword>
<dbReference type="Pfam" id="PF20009">
    <property type="entry name" value="GEVED"/>
    <property type="match status" value="1"/>
</dbReference>
<reference evidence="16 17" key="1">
    <citation type="submission" date="2016-01" db="EMBL/GenBank/DDBJ databases">
        <title>The draft genome sequence of Aquimarina sp. RZW4-3-2.</title>
        <authorList>
            <person name="Wang Y."/>
        </authorList>
    </citation>
    <scope>NUCLEOTIDE SEQUENCE [LARGE SCALE GENOMIC DNA]</scope>
    <source>
        <strain evidence="16 17">RZW4-3-2</strain>
    </source>
</reference>
<dbReference type="GO" id="GO:0008270">
    <property type="term" value="F:zinc ion binding"/>
    <property type="evidence" value="ECO:0007669"/>
    <property type="project" value="InterPro"/>
</dbReference>
<dbReference type="EC" id="3.4.17.18" evidence="11"/>
<dbReference type="Proteomes" id="UP000076715">
    <property type="component" value="Unassembled WGS sequence"/>
</dbReference>
<evidence type="ECO:0000313" key="17">
    <source>
        <dbReference type="Proteomes" id="UP000076715"/>
    </source>
</evidence>
<dbReference type="GO" id="GO:0006508">
    <property type="term" value="P:proteolysis"/>
    <property type="evidence" value="ECO:0007669"/>
    <property type="project" value="UniProtKB-KW"/>
</dbReference>
<dbReference type="InterPro" id="IPR026444">
    <property type="entry name" value="Secre_tail"/>
</dbReference>
<dbReference type="InterPro" id="IPR003961">
    <property type="entry name" value="FN3_dom"/>
</dbReference>
<keyword evidence="17" id="KW-1185">Reference proteome</keyword>
<dbReference type="InterPro" id="IPR013783">
    <property type="entry name" value="Ig-like_fold"/>
</dbReference>
<evidence type="ECO:0000256" key="12">
    <source>
        <dbReference type="PROSITE-ProRule" id="PRU01379"/>
    </source>
</evidence>
<evidence type="ECO:0000256" key="9">
    <source>
        <dbReference type="ARBA" id="ARBA00023049"/>
    </source>
</evidence>
<keyword evidence="9" id="KW-0482">Metalloprotease</keyword>
<dbReference type="GO" id="GO:0005615">
    <property type="term" value="C:extracellular space"/>
    <property type="evidence" value="ECO:0007669"/>
    <property type="project" value="TreeGrafter"/>
</dbReference>
<evidence type="ECO:0000256" key="7">
    <source>
        <dbReference type="ARBA" id="ARBA00022801"/>
    </source>
</evidence>
<dbReference type="GO" id="GO:0004181">
    <property type="term" value="F:metallocarboxypeptidase activity"/>
    <property type="evidence" value="ECO:0007669"/>
    <property type="project" value="InterPro"/>
</dbReference>
<accession>A0A165SBZ1</accession>
<sequence length="858" mass="94369">MHTNSTVSRRQLIFVLILFLFCNLFVNAQEKHYRVTINANNNQLQTLIKKGFEADHFHYQNGKVIAEISKSDINLLKENNIKFKINIRNLEKRIHKINKKIDKQNAKSNVLLAVPTPANFELGTMGGFHKFDEAIAALDKMRQLYPELITVKSSIGTTEQGRSIYMVKISDNADTDENEDEMLFTSIHHAREPMGLSQNLFYMWYLLENYNSNDEIKTLVDNTELYFIPVINPDGYTYNQQTNPNGGGFWRKNRSNNGNGTFGVDLNRNYSYRWGGASNNTNSQTYQGPSGFSELETQAIRDFTNQHEFIAALNYHSFSNLLIHPWGYSSNTFTPDQSTFVAMGNYMTEENSYAVGTPNQTVGYNATGSSDDWMYGEQTSKPKMLSMTPEVGASSDGFWPASSRIIPLCNDAFPLNIKITRMIARYAKVTPTTDSQTINSTAGSVDFSIRRFSLKQSNWTVSLSSTSSYVSSAGTAKQFNSIPFLDTDTGNISFQLDPNTPSGTVIPITLTVDNGSWQYTKSIDITYTGTGGDTEPPSIPSGLSVSNITSSSLTLSWNAATDNIGVTGYDIYQANTLVSSSTGTTTNLTGLASNTAFQFSIKAKDAAGNVSDFSNAVTATTLPANISYCSASANNTSDEYISNVQIGTINNTSAAENGGYSDFTSIATTLSKGVSNTITITPTWTGTVYREAYSVWIDYNRDGDFNDSGEQVWSKPASRTTPLSGNFTVPANALEGNTRMRVIMRYNRIPSACGTFTYGEVEDYTITIATGATAAQLVKSSVNENSIKIYPVPTKNVLNITLPNKGVYEYAIVDLLGKTATSGTFSNSINTQKLAAGTYILKVIAKEGTYTKQFIKED</sequence>
<dbReference type="Gene3D" id="2.60.40.10">
    <property type="entry name" value="Immunoglobulins"/>
    <property type="match status" value="1"/>
</dbReference>
<dbReference type="CDD" id="cd00063">
    <property type="entry name" value="FN3"/>
    <property type="match status" value="1"/>
</dbReference>
<feature type="domain" description="Peptidase M14" evidence="15">
    <location>
        <begin position="127"/>
        <end position="423"/>
    </location>
</feature>
<gene>
    <name evidence="16" type="ORF">AWE51_18435</name>
</gene>
<dbReference type="FunFam" id="3.40.630.10:FF:000084">
    <property type="entry name" value="Carboxypeptidase B2"/>
    <property type="match status" value="1"/>
</dbReference>
<dbReference type="SUPFAM" id="SSF53187">
    <property type="entry name" value="Zn-dependent exopeptidases"/>
    <property type="match status" value="1"/>
</dbReference>
<dbReference type="AlphaFoldDB" id="A0A165SBZ1"/>
<dbReference type="PANTHER" id="PTHR11705">
    <property type="entry name" value="PROTEASE FAMILY M14 CARBOXYPEPTIDASE A,B"/>
    <property type="match status" value="1"/>
</dbReference>
<organism evidence="16 17">
    <name type="scientific">Aquimarina aggregata</name>
    <dbReference type="NCBI Taxonomy" id="1642818"/>
    <lineage>
        <taxon>Bacteria</taxon>
        <taxon>Pseudomonadati</taxon>
        <taxon>Bacteroidota</taxon>
        <taxon>Flavobacteriia</taxon>
        <taxon>Flavobacteriales</taxon>
        <taxon>Flavobacteriaceae</taxon>
        <taxon>Aquimarina</taxon>
    </lineage>
</organism>
<evidence type="ECO:0000313" key="16">
    <source>
        <dbReference type="EMBL" id="KZS38024.1"/>
    </source>
</evidence>
<dbReference type="CDD" id="cd03859">
    <property type="entry name" value="M14_CPT"/>
    <property type="match status" value="1"/>
</dbReference>
<feature type="domain" description="Fibronectin type-III" evidence="14">
    <location>
        <begin position="539"/>
        <end position="624"/>
    </location>
</feature>
<dbReference type="Pfam" id="PF00041">
    <property type="entry name" value="fn3"/>
    <property type="match status" value="1"/>
</dbReference>
<evidence type="ECO:0000256" key="13">
    <source>
        <dbReference type="SAM" id="Coils"/>
    </source>
</evidence>
<dbReference type="STRING" id="1642818.AWE51_18435"/>
<name>A0A165SBZ1_9FLAO</name>
<dbReference type="Pfam" id="PF18962">
    <property type="entry name" value="Por_Secre_tail"/>
    <property type="match status" value="1"/>
</dbReference>
<proteinExistence type="inferred from homology"/>
<dbReference type="InterPro" id="IPR036116">
    <property type="entry name" value="FN3_sf"/>
</dbReference>
<comment type="caution">
    <text evidence="16">The sequence shown here is derived from an EMBL/GenBank/DDBJ whole genome shotgun (WGS) entry which is preliminary data.</text>
</comment>
<dbReference type="Pfam" id="PF00246">
    <property type="entry name" value="Peptidase_M14"/>
    <property type="match status" value="1"/>
</dbReference>
<evidence type="ECO:0000256" key="1">
    <source>
        <dbReference type="ARBA" id="ARBA00001947"/>
    </source>
</evidence>
<evidence type="ECO:0000256" key="2">
    <source>
        <dbReference type="ARBA" id="ARBA00005988"/>
    </source>
</evidence>
<dbReference type="PROSITE" id="PS50853">
    <property type="entry name" value="FN3"/>
    <property type="match status" value="1"/>
</dbReference>
<dbReference type="PANTHER" id="PTHR11705:SF143">
    <property type="entry name" value="SLL0236 PROTEIN"/>
    <property type="match status" value="1"/>
</dbReference>
<dbReference type="NCBIfam" id="TIGR04183">
    <property type="entry name" value="Por_Secre_tail"/>
    <property type="match status" value="1"/>
</dbReference>
<dbReference type="EMBL" id="LQRT01000060">
    <property type="protein sequence ID" value="KZS38024.1"/>
    <property type="molecule type" value="Genomic_DNA"/>
</dbReference>
<dbReference type="InterPro" id="IPR033810">
    <property type="entry name" value="Carboxypeptidase_T"/>
</dbReference>
<dbReference type="PRINTS" id="PR00765">
    <property type="entry name" value="CRBOXYPTASEA"/>
</dbReference>